<proteinExistence type="inferred from homology"/>
<dbReference type="InterPro" id="IPR015590">
    <property type="entry name" value="Aldehyde_DH_dom"/>
</dbReference>
<dbReference type="InterPro" id="IPR016163">
    <property type="entry name" value="Ald_DH_C"/>
</dbReference>
<dbReference type="SUPFAM" id="SSF53720">
    <property type="entry name" value="ALDH-like"/>
    <property type="match status" value="1"/>
</dbReference>
<protein>
    <submittedName>
        <fullName evidence="4">Aldehyde dehydrogenase family protein</fullName>
    </submittedName>
</protein>
<organism evidence="4 5">
    <name type="scientific">Lysinibacillus composti</name>
    <dbReference type="NCBI Taxonomy" id="720633"/>
    <lineage>
        <taxon>Bacteria</taxon>
        <taxon>Bacillati</taxon>
        <taxon>Bacillota</taxon>
        <taxon>Bacilli</taxon>
        <taxon>Bacillales</taxon>
        <taxon>Bacillaceae</taxon>
        <taxon>Lysinibacillus</taxon>
    </lineage>
</organism>
<gene>
    <name evidence="4" type="ORF">EBB45_04335</name>
</gene>
<dbReference type="InterPro" id="IPR016162">
    <property type="entry name" value="Ald_DH_N"/>
</dbReference>
<keyword evidence="2" id="KW-0560">Oxidoreductase</keyword>
<evidence type="ECO:0000256" key="2">
    <source>
        <dbReference type="ARBA" id="ARBA00023002"/>
    </source>
</evidence>
<comment type="caution">
    <text evidence="4">The sequence shown here is derived from an EMBL/GenBank/DDBJ whole genome shotgun (WGS) entry which is preliminary data.</text>
</comment>
<keyword evidence="5" id="KW-1185">Reference proteome</keyword>
<dbReference type="Gene3D" id="3.40.309.10">
    <property type="entry name" value="Aldehyde Dehydrogenase, Chain A, domain 2"/>
    <property type="match status" value="1"/>
</dbReference>
<reference evidence="4 5" key="1">
    <citation type="journal article" date="2013" name="J. Microbiol.">
        <title>Lysinibacillus chungkukjangi sp. nov., isolated from Chungkukjang, Korean fermented soybean food.</title>
        <authorList>
            <person name="Kim S.J."/>
            <person name="Jang Y.H."/>
            <person name="Hamada M."/>
            <person name="Ahn J.H."/>
            <person name="Weon H.Y."/>
            <person name="Suzuki K."/>
            <person name="Whang K.S."/>
            <person name="Kwon S.W."/>
        </authorList>
    </citation>
    <scope>NUCLEOTIDE SEQUENCE [LARGE SCALE GENOMIC DNA]</scope>
    <source>
        <strain evidence="4 5">MCCC 1A12701</strain>
    </source>
</reference>
<sequence length="481" mass="52749">MIQETKIVELGHVISGKRIYKGKIIPVFNKYTKELIANVYSADEQTVKAAIDNSVETFKNKKLSAKDRYDILSKAAQIVSCEKNELALSITKEVGKSLKDSLTEIDRAIDTFTIAAEESKRIFGEGIPLPNKFTDEKKMAYTVRVPVGVIAAITPFNLPFTLAVHKIAPAIAAGNVVILKPAEAAPITVMRLVEILEEAGLPKGFINVINGYGHEAGEYLLKDERINMYTFTGSVGVGNHIKNSVGIRKVTLELGSNAPNIIHKDAYNLEQVAKLCATRGLATANGQACISVQRLYVHSEIFNEFKDFLVDAASTLVVGNPEDPNTDIGPLISERQAERVENWVKEAVEDGAKVLIGGERDGAIFKPTILTNLKPSMKVMCEEIFGPVISLVEYDDIDEVIKEANDSKFGLQAGLFTSDLNLVMRASMELEYGGVIVNDVSTYRSDWQPYGGIKDSGLGKEGPIYAIREMTDEKAIIINYQ</sequence>
<dbReference type="GO" id="GO:0008911">
    <property type="term" value="F:lactaldehyde dehydrogenase (NAD+) activity"/>
    <property type="evidence" value="ECO:0007669"/>
    <property type="project" value="TreeGrafter"/>
</dbReference>
<dbReference type="Gene3D" id="3.40.605.10">
    <property type="entry name" value="Aldehyde Dehydrogenase, Chain A, domain 1"/>
    <property type="match status" value="1"/>
</dbReference>
<evidence type="ECO:0000259" key="3">
    <source>
        <dbReference type="Pfam" id="PF00171"/>
    </source>
</evidence>
<dbReference type="PANTHER" id="PTHR42991:SF1">
    <property type="entry name" value="ALDEHYDE DEHYDROGENASE"/>
    <property type="match status" value="1"/>
</dbReference>
<dbReference type="EMBL" id="RRCT01000002">
    <property type="protein sequence ID" value="RQW75849.1"/>
    <property type="molecule type" value="Genomic_DNA"/>
</dbReference>
<comment type="similarity">
    <text evidence="1">Belongs to the aldehyde dehydrogenase family.</text>
</comment>
<dbReference type="InterPro" id="IPR016161">
    <property type="entry name" value="Ald_DH/histidinol_DH"/>
</dbReference>
<name>A0A3N9UIE3_9BACI</name>
<dbReference type="PANTHER" id="PTHR42991">
    <property type="entry name" value="ALDEHYDE DEHYDROGENASE"/>
    <property type="match status" value="1"/>
</dbReference>
<dbReference type="RefSeq" id="WP_124763002.1">
    <property type="nucleotide sequence ID" value="NZ_JAFBDY010000002.1"/>
</dbReference>
<accession>A0A3N9UIE3</accession>
<dbReference type="FunFam" id="3.40.605.10:FF:000007">
    <property type="entry name" value="NAD/NADP-dependent betaine aldehyde dehydrogenase"/>
    <property type="match status" value="1"/>
</dbReference>
<dbReference type="OrthoDB" id="9762913at2"/>
<feature type="domain" description="Aldehyde dehydrogenase" evidence="3">
    <location>
        <begin position="24"/>
        <end position="476"/>
    </location>
</feature>
<evidence type="ECO:0000256" key="1">
    <source>
        <dbReference type="ARBA" id="ARBA00009986"/>
    </source>
</evidence>
<dbReference type="Pfam" id="PF00171">
    <property type="entry name" value="Aldedh"/>
    <property type="match status" value="1"/>
</dbReference>
<evidence type="ECO:0000313" key="5">
    <source>
        <dbReference type="Proteomes" id="UP000274033"/>
    </source>
</evidence>
<evidence type="ECO:0000313" key="4">
    <source>
        <dbReference type="EMBL" id="RQW75849.1"/>
    </source>
</evidence>
<dbReference type="AlphaFoldDB" id="A0A3N9UIE3"/>
<dbReference type="InterPro" id="IPR051020">
    <property type="entry name" value="ALDH-related_metabolic_enz"/>
</dbReference>
<dbReference type="Proteomes" id="UP000274033">
    <property type="component" value="Unassembled WGS sequence"/>
</dbReference>